<protein>
    <recommendedName>
        <fullName evidence="2">ASX DEUBAD domain-containing protein</fullName>
    </recommendedName>
</protein>
<evidence type="ECO:0000259" key="2">
    <source>
        <dbReference type="Pfam" id="PF13919"/>
    </source>
</evidence>
<proteinExistence type="predicted"/>
<dbReference type="OrthoDB" id="2289918at2759"/>
<dbReference type="Proteomes" id="UP000194127">
    <property type="component" value="Unassembled WGS sequence"/>
</dbReference>
<dbReference type="Pfam" id="PF13919">
    <property type="entry name" value="ASXH"/>
    <property type="match status" value="1"/>
</dbReference>
<dbReference type="AlphaFoldDB" id="A0A1X6N2P0"/>
<dbReference type="STRING" id="670580.A0A1X6N2P0"/>
<gene>
    <name evidence="3" type="ORF">POSPLADRAFT_1180946</name>
</gene>
<dbReference type="GeneID" id="36333744"/>
<dbReference type="InterPro" id="IPR028020">
    <property type="entry name" value="ASX_DEUBAD_dom"/>
</dbReference>
<organism evidence="3 4">
    <name type="scientific">Postia placenta MAD-698-R-SB12</name>
    <dbReference type="NCBI Taxonomy" id="670580"/>
    <lineage>
        <taxon>Eukaryota</taxon>
        <taxon>Fungi</taxon>
        <taxon>Dikarya</taxon>
        <taxon>Basidiomycota</taxon>
        <taxon>Agaricomycotina</taxon>
        <taxon>Agaricomycetes</taxon>
        <taxon>Polyporales</taxon>
        <taxon>Adustoporiaceae</taxon>
        <taxon>Rhodonia</taxon>
    </lineage>
</organism>
<reference evidence="3 4" key="1">
    <citation type="submission" date="2017-04" db="EMBL/GenBank/DDBJ databases">
        <title>Genome Sequence of the Model Brown-Rot Fungus Postia placenta SB12.</title>
        <authorList>
            <consortium name="DOE Joint Genome Institute"/>
            <person name="Gaskell J."/>
            <person name="Kersten P."/>
            <person name="Larrondo L.F."/>
            <person name="Canessa P."/>
            <person name="Martinez D."/>
            <person name="Hibbett D."/>
            <person name="Schmoll M."/>
            <person name="Kubicek C.P."/>
            <person name="Martinez A.T."/>
            <person name="Yadav J."/>
            <person name="Master E."/>
            <person name="Magnuson J.K."/>
            <person name="James T."/>
            <person name="Yaver D."/>
            <person name="Berka R."/>
            <person name="Labutti K."/>
            <person name="Lipzen A."/>
            <person name="Aerts A."/>
            <person name="Barry K."/>
            <person name="Henrissat B."/>
            <person name="Blanchette R."/>
            <person name="Grigoriev I."/>
            <person name="Cullen D."/>
        </authorList>
    </citation>
    <scope>NUCLEOTIDE SEQUENCE [LARGE SCALE GENOMIC DNA]</scope>
    <source>
        <strain evidence="3 4">MAD-698-R-SB12</strain>
    </source>
</reference>
<feature type="region of interest" description="Disordered" evidence="1">
    <location>
        <begin position="1"/>
        <end position="42"/>
    </location>
</feature>
<sequence>MSELNIAGRPRRSTRTPAKAPVTLSTSENTSKFRVKWKEPQSDKDKTDKLSALLMNPKSKLTKIDCADVLNYENFLDLSPESQDLLVALLPPTSFYTFRPTIPPTHSSRQAPTVPQPEFQEQSTATLDPTTFTSPFFLSAARTFQDHLFSGWFGKKAKENLDQFTVGVREGDLHAEWKDDAWLREHPSREARYFLGSNELIHGRLSPQRIDMSTLAEQGLLQEGDILSYRREFPDLQLVVEKDVLIDSIDQRTYTLGVLIPPGTSRSLHGSLLINGHEELAPGDHTQSMEDVSDPRTLEHGILDVDGRVSRADRHEAPVPTVHASSADYAARRTNIRPWKTFTVWRWRGEMRNAIEMQLLQDMGGRERFGTLFYLRAHCR</sequence>
<dbReference type="EMBL" id="KZ110596">
    <property type="protein sequence ID" value="OSX62854.1"/>
    <property type="molecule type" value="Genomic_DNA"/>
</dbReference>
<accession>A0A1X6N2P0</accession>
<evidence type="ECO:0000313" key="4">
    <source>
        <dbReference type="Proteomes" id="UP000194127"/>
    </source>
</evidence>
<keyword evidence="4" id="KW-1185">Reference proteome</keyword>
<feature type="compositionally biased region" description="Polar residues" evidence="1">
    <location>
        <begin position="23"/>
        <end position="32"/>
    </location>
</feature>
<name>A0A1X6N2P0_9APHY</name>
<feature type="domain" description="ASX DEUBAD" evidence="2">
    <location>
        <begin position="41"/>
        <end position="186"/>
    </location>
</feature>
<dbReference type="RefSeq" id="XP_024339648.1">
    <property type="nucleotide sequence ID" value="XM_024488795.1"/>
</dbReference>
<evidence type="ECO:0000313" key="3">
    <source>
        <dbReference type="EMBL" id="OSX62854.1"/>
    </source>
</evidence>
<evidence type="ECO:0000256" key="1">
    <source>
        <dbReference type="SAM" id="MobiDB-lite"/>
    </source>
</evidence>